<keyword evidence="3 6" id="KW-1133">Transmembrane helix</keyword>
<dbReference type="GO" id="GO:0015174">
    <property type="term" value="F:basic amino acid transmembrane transporter activity"/>
    <property type="evidence" value="ECO:0007669"/>
    <property type="project" value="TreeGrafter"/>
</dbReference>
<feature type="transmembrane region" description="Helical" evidence="6">
    <location>
        <begin position="109"/>
        <end position="128"/>
    </location>
</feature>
<evidence type="ECO:0000313" key="9">
    <source>
        <dbReference type="Proteomes" id="UP000077069"/>
    </source>
</evidence>
<dbReference type="InParanoid" id="A0A177C2Z8"/>
<feature type="transmembrane region" description="Helical" evidence="6">
    <location>
        <begin position="266"/>
        <end position="283"/>
    </location>
</feature>
<name>A0A177C2Z8_9PLEO</name>
<dbReference type="AlphaFoldDB" id="A0A177C2Z8"/>
<evidence type="ECO:0000256" key="2">
    <source>
        <dbReference type="ARBA" id="ARBA00022692"/>
    </source>
</evidence>
<dbReference type="PANTHER" id="PTHR23501:SF6">
    <property type="entry name" value="MULTIDRUG TRANSPORTER, PUTATIVE (AFU_ORTHOLOGUE AFUA_3G14560)-RELATED"/>
    <property type="match status" value="1"/>
</dbReference>
<dbReference type="InterPro" id="IPR011701">
    <property type="entry name" value="MFS"/>
</dbReference>
<reference evidence="8 9" key="1">
    <citation type="submission" date="2016-05" db="EMBL/GenBank/DDBJ databases">
        <title>Comparative analysis of secretome profiles of manganese(II)-oxidizing ascomycete fungi.</title>
        <authorList>
            <consortium name="DOE Joint Genome Institute"/>
            <person name="Zeiner C.A."/>
            <person name="Purvine S.O."/>
            <person name="Zink E.M."/>
            <person name="Wu S."/>
            <person name="Pasa-Tolic L."/>
            <person name="Chaput D.L."/>
            <person name="Haridas S."/>
            <person name="Grigoriev I.V."/>
            <person name="Santelli C.M."/>
            <person name="Hansel C.M."/>
        </authorList>
    </citation>
    <scope>NUCLEOTIDE SEQUENCE [LARGE SCALE GENOMIC DNA]</scope>
    <source>
        <strain evidence="8 9">AP3s5-JAC2a</strain>
    </source>
</reference>
<proteinExistence type="predicted"/>
<dbReference type="Pfam" id="PF07690">
    <property type="entry name" value="MFS_1"/>
    <property type="match status" value="1"/>
</dbReference>
<feature type="region of interest" description="Disordered" evidence="5">
    <location>
        <begin position="1"/>
        <end position="31"/>
    </location>
</feature>
<evidence type="ECO:0000256" key="6">
    <source>
        <dbReference type="SAM" id="Phobius"/>
    </source>
</evidence>
<sequence>MSTAETPGERAPLLGDENTPPSSSGEDRVGDDKAPILSTLRGAVICTSIGLMIFLQGANISILTTTQSAIAADLDAFEEATWFTSSYLIAMSAFAPLMGRLSQVFSPRLCMFFSTMLICLGSLLTSLANSFSWFLVGRSLTGAGGAGILIVATILAIQVVSPKRRGLFIGLANTSMTVGLSLGAVIAGAAEPRIGWKPLFGIQAPISILAGFGILFGIPSGYKAKNSDLEHRTLDEKLARIDYSGALLLIAGIILFLLGLSGPRILATPLILSAFVIPAFVLNEIYVAKDPVIPIIVLRSRGTLLICLATVGIMMARWVVLFYTVVYAIAVRGWAPAVAGTILIPTNAGFATGGLLAGIFHIRRNGSFYIHTLVANLLFPVTLIVLAFISTPQSSAALYVVMVFCNGALAGAGLNYTLVHLLHLTLPEVHPIVLSLLATFRGFSGSFGSAIGGGIFERVLQTSLVEGFSRAGIEDRTGLIRRLLGSPALVSTLEGPRREIAVNAYREGIKTLFLCGTGLAVLMTLVQAGSGWKAPAKSVAASDEENVEGEEALAEGA</sequence>
<dbReference type="GeneID" id="28769215"/>
<comment type="subcellular location">
    <subcellularLocation>
        <location evidence="1">Membrane</location>
        <topology evidence="1">Multi-pass membrane protein</topology>
    </subcellularLocation>
</comment>
<evidence type="ECO:0000259" key="7">
    <source>
        <dbReference type="PROSITE" id="PS50850"/>
    </source>
</evidence>
<evidence type="ECO:0000256" key="5">
    <source>
        <dbReference type="SAM" id="MobiDB-lite"/>
    </source>
</evidence>
<keyword evidence="9" id="KW-1185">Reference proteome</keyword>
<evidence type="ECO:0000256" key="4">
    <source>
        <dbReference type="ARBA" id="ARBA00023136"/>
    </source>
</evidence>
<dbReference type="Proteomes" id="UP000077069">
    <property type="component" value="Unassembled WGS sequence"/>
</dbReference>
<feature type="transmembrane region" description="Helical" evidence="6">
    <location>
        <begin position="140"/>
        <end position="160"/>
    </location>
</feature>
<feature type="transmembrane region" description="Helical" evidence="6">
    <location>
        <begin position="342"/>
        <end position="361"/>
    </location>
</feature>
<dbReference type="SUPFAM" id="SSF103473">
    <property type="entry name" value="MFS general substrate transporter"/>
    <property type="match status" value="1"/>
</dbReference>
<feature type="transmembrane region" description="Helical" evidence="6">
    <location>
        <begin position="368"/>
        <end position="390"/>
    </location>
</feature>
<dbReference type="EMBL" id="KV441558">
    <property type="protein sequence ID" value="OAG01147.1"/>
    <property type="molecule type" value="Genomic_DNA"/>
</dbReference>
<dbReference type="PANTHER" id="PTHR23501">
    <property type="entry name" value="MAJOR FACILITATOR SUPERFAMILY"/>
    <property type="match status" value="1"/>
</dbReference>
<dbReference type="InterPro" id="IPR020846">
    <property type="entry name" value="MFS_dom"/>
</dbReference>
<feature type="transmembrane region" description="Helical" evidence="6">
    <location>
        <begin position="202"/>
        <end position="222"/>
    </location>
</feature>
<keyword evidence="4 6" id="KW-0472">Membrane</keyword>
<evidence type="ECO:0000256" key="1">
    <source>
        <dbReference type="ARBA" id="ARBA00004141"/>
    </source>
</evidence>
<feature type="transmembrane region" description="Helical" evidence="6">
    <location>
        <begin position="304"/>
        <end position="330"/>
    </location>
</feature>
<dbReference type="OrthoDB" id="4160219at2759"/>
<feature type="transmembrane region" description="Helical" evidence="6">
    <location>
        <begin position="167"/>
        <end position="190"/>
    </location>
</feature>
<dbReference type="PROSITE" id="PS50850">
    <property type="entry name" value="MFS"/>
    <property type="match status" value="1"/>
</dbReference>
<protein>
    <submittedName>
        <fullName evidence="8">MFS general substrate transporter</fullName>
    </submittedName>
</protein>
<feature type="transmembrane region" description="Helical" evidence="6">
    <location>
        <begin position="80"/>
        <end position="97"/>
    </location>
</feature>
<evidence type="ECO:0000313" key="8">
    <source>
        <dbReference type="EMBL" id="OAG01147.1"/>
    </source>
</evidence>
<feature type="transmembrane region" description="Helical" evidence="6">
    <location>
        <begin position="42"/>
        <end position="60"/>
    </location>
</feature>
<dbReference type="Gene3D" id="1.20.1250.20">
    <property type="entry name" value="MFS general substrate transporter like domains"/>
    <property type="match status" value="2"/>
</dbReference>
<organism evidence="8 9">
    <name type="scientific">Paraphaeosphaeria sporulosa</name>
    <dbReference type="NCBI Taxonomy" id="1460663"/>
    <lineage>
        <taxon>Eukaryota</taxon>
        <taxon>Fungi</taxon>
        <taxon>Dikarya</taxon>
        <taxon>Ascomycota</taxon>
        <taxon>Pezizomycotina</taxon>
        <taxon>Dothideomycetes</taxon>
        <taxon>Pleosporomycetidae</taxon>
        <taxon>Pleosporales</taxon>
        <taxon>Massarineae</taxon>
        <taxon>Didymosphaeriaceae</taxon>
        <taxon>Paraphaeosphaeria</taxon>
    </lineage>
</organism>
<accession>A0A177C2Z8</accession>
<dbReference type="RefSeq" id="XP_018031512.1">
    <property type="nucleotide sequence ID" value="XM_018185729.1"/>
</dbReference>
<dbReference type="GO" id="GO:0000329">
    <property type="term" value="C:fungal-type vacuole membrane"/>
    <property type="evidence" value="ECO:0007669"/>
    <property type="project" value="TreeGrafter"/>
</dbReference>
<keyword evidence="2 6" id="KW-0812">Transmembrane</keyword>
<feature type="domain" description="Major facilitator superfamily (MFS) profile" evidence="7">
    <location>
        <begin position="45"/>
        <end position="499"/>
    </location>
</feature>
<feature type="transmembrane region" description="Helical" evidence="6">
    <location>
        <begin position="396"/>
        <end position="418"/>
    </location>
</feature>
<feature type="transmembrane region" description="Helical" evidence="6">
    <location>
        <begin position="243"/>
        <end position="260"/>
    </location>
</feature>
<dbReference type="InterPro" id="IPR036259">
    <property type="entry name" value="MFS_trans_sf"/>
</dbReference>
<evidence type="ECO:0000256" key="3">
    <source>
        <dbReference type="ARBA" id="ARBA00022989"/>
    </source>
</evidence>
<gene>
    <name evidence="8" type="ORF">CC84DRAFT_277189</name>
</gene>